<feature type="chain" id="PRO_5046412209" description="peptidylprolyl isomerase" evidence="7">
    <location>
        <begin position="19"/>
        <end position="323"/>
    </location>
</feature>
<feature type="signal peptide" evidence="7">
    <location>
        <begin position="1"/>
        <end position="18"/>
    </location>
</feature>
<evidence type="ECO:0000313" key="10">
    <source>
        <dbReference type="Proteomes" id="UP001500957"/>
    </source>
</evidence>
<comment type="caution">
    <text evidence="9">The sequence shown here is derived from an EMBL/GenBank/DDBJ whole genome shotgun (WGS) entry which is preliminary data.</text>
</comment>
<name>A0ABN1GXG4_9ACTN</name>
<comment type="catalytic activity">
    <reaction evidence="1 6">
        <text>[protein]-peptidylproline (omega=180) = [protein]-peptidylproline (omega=0)</text>
        <dbReference type="Rhea" id="RHEA:16237"/>
        <dbReference type="Rhea" id="RHEA-COMP:10747"/>
        <dbReference type="Rhea" id="RHEA-COMP:10748"/>
        <dbReference type="ChEBI" id="CHEBI:83833"/>
        <dbReference type="ChEBI" id="CHEBI:83834"/>
        <dbReference type="EC" id="5.2.1.8"/>
    </reaction>
</comment>
<gene>
    <name evidence="9" type="ORF">GCM10009547_27080</name>
</gene>
<sequence>MRRLLMLIPLLTALTLPAACGGDDDKPFAFPTVSSAEVGVVPEITSNTAPPKESELQVLTEGKGRPLGAGDMLVADLKSQVWSKDGKEIPPYVDTFSAKRVLIASIDEIVPGVAKKLPGVKVGSRVVLVTPPADGFGEQGNPQIGIEPTDSLVFVFDILDAFAKDALIDGTAPKTGLAANLPKVTAGKNPKITIPKNDPPKGLVAEPLLVGKGAKVQEGQEIVAQYTGVIWRNGVTFDSSWKPDRGPFAARVAGTDPQTGEPGVIEGWVKGLAGQRVGSRVLLVIPPNLGYGKEGNAGADIKGTDTLVFVVDILGAYNTPPKA</sequence>
<evidence type="ECO:0000256" key="4">
    <source>
        <dbReference type="ARBA" id="ARBA00023110"/>
    </source>
</evidence>
<keyword evidence="7" id="KW-0732">Signal</keyword>
<keyword evidence="10" id="KW-1185">Reference proteome</keyword>
<evidence type="ECO:0000259" key="8">
    <source>
        <dbReference type="PROSITE" id="PS50059"/>
    </source>
</evidence>
<keyword evidence="4 6" id="KW-0697">Rotamase</keyword>
<dbReference type="PANTHER" id="PTHR43811">
    <property type="entry name" value="FKBP-TYPE PEPTIDYL-PROLYL CIS-TRANS ISOMERASE FKPA"/>
    <property type="match status" value="1"/>
</dbReference>
<dbReference type="Proteomes" id="UP001500957">
    <property type="component" value="Unassembled WGS sequence"/>
</dbReference>
<dbReference type="InterPro" id="IPR001179">
    <property type="entry name" value="PPIase_FKBP_dom"/>
</dbReference>
<comment type="similarity">
    <text evidence="2">Belongs to the FKBP-type PPIase family.</text>
</comment>
<dbReference type="Gene3D" id="3.10.50.40">
    <property type="match status" value="2"/>
</dbReference>
<dbReference type="EC" id="5.2.1.8" evidence="3 6"/>
<evidence type="ECO:0000256" key="1">
    <source>
        <dbReference type="ARBA" id="ARBA00000971"/>
    </source>
</evidence>
<dbReference type="RefSeq" id="WP_344605567.1">
    <property type="nucleotide sequence ID" value="NZ_BAAAHE010000021.1"/>
</dbReference>
<feature type="domain" description="PPIase FKBP-type" evidence="8">
    <location>
        <begin position="70"/>
        <end position="162"/>
    </location>
</feature>
<evidence type="ECO:0000256" key="5">
    <source>
        <dbReference type="ARBA" id="ARBA00023235"/>
    </source>
</evidence>
<dbReference type="PANTHER" id="PTHR43811:SF19">
    <property type="entry name" value="39 KDA FK506-BINDING NUCLEAR PROTEIN"/>
    <property type="match status" value="1"/>
</dbReference>
<evidence type="ECO:0000313" key="9">
    <source>
        <dbReference type="EMBL" id="GAA0622714.1"/>
    </source>
</evidence>
<proteinExistence type="inferred from homology"/>
<reference evidence="9 10" key="1">
    <citation type="journal article" date="2019" name="Int. J. Syst. Evol. Microbiol.">
        <title>The Global Catalogue of Microorganisms (GCM) 10K type strain sequencing project: providing services to taxonomists for standard genome sequencing and annotation.</title>
        <authorList>
            <consortium name="The Broad Institute Genomics Platform"/>
            <consortium name="The Broad Institute Genome Sequencing Center for Infectious Disease"/>
            <person name="Wu L."/>
            <person name="Ma J."/>
        </authorList>
    </citation>
    <scope>NUCLEOTIDE SEQUENCE [LARGE SCALE GENOMIC DNA]</scope>
    <source>
        <strain evidence="9 10">JCM 10671</strain>
    </source>
</reference>
<keyword evidence="5 6" id="KW-0413">Isomerase</keyword>
<evidence type="ECO:0000256" key="2">
    <source>
        <dbReference type="ARBA" id="ARBA00006577"/>
    </source>
</evidence>
<evidence type="ECO:0000256" key="6">
    <source>
        <dbReference type="PROSITE-ProRule" id="PRU00277"/>
    </source>
</evidence>
<protein>
    <recommendedName>
        <fullName evidence="3 6">peptidylprolyl isomerase</fullName>
        <ecNumber evidence="3 6">5.2.1.8</ecNumber>
    </recommendedName>
</protein>
<organism evidence="9 10">
    <name type="scientific">Sporichthya brevicatena</name>
    <dbReference type="NCBI Taxonomy" id="171442"/>
    <lineage>
        <taxon>Bacteria</taxon>
        <taxon>Bacillati</taxon>
        <taxon>Actinomycetota</taxon>
        <taxon>Actinomycetes</taxon>
        <taxon>Sporichthyales</taxon>
        <taxon>Sporichthyaceae</taxon>
        <taxon>Sporichthya</taxon>
    </lineage>
</organism>
<accession>A0ABN1GXG4</accession>
<dbReference type="PROSITE" id="PS50059">
    <property type="entry name" value="FKBP_PPIASE"/>
    <property type="match status" value="2"/>
</dbReference>
<dbReference type="InterPro" id="IPR046357">
    <property type="entry name" value="PPIase_dom_sf"/>
</dbReference>
<dbReference type="GO" id="GO:0016853">
    <property type="term" value="F:isomerase activity"/>
    <property type="evidence" value="ECO:0007669"/>
    <property type="project" value="UniProtKB-KW"/>
</dbReference>
<evidence type="ECO:0000256" key="7">
    <source>
        <dbReference type="SAM" id="SignalP"/>
    </source>
</evidence>
<dbReference type="EMBL" id="BAAAHE010000021">
    <property type="protein sequence ID" value="GAA0622714.1"/>
    <property type="molecule type" value="Genomic_DNA"/>
</dbReference>
<evidence type="ECO:0000256" key="3">
    <source>
        <dbReference type="ARBA" id="ARBA00013194"/>
    </source>
</evidence>
<dbReference type="Pfam" id="PF00254">
    <property type="entry name" value="FKBP_C"/>
    <property type="match status" value="2"/>
</dbReference>
<dbReference type="SUPFAM" id="SSF54534">
    <property type="entry name" value="FKBP-like"/>
    <property type="match status" value="2"/>
</dbReference>
<feature type="domain" description="PPIase FKBP-type" evidence="8">
    <location>
        <begin position="219"/>
        <end position="317"/>
    </location>
</feature>